<keyword evidence="3" id="KW-0645">Protease</keyword>
<evidence type="ECO:0000313" key="4">
    <source>
        <dbReference type="Proteomes" id="UP000257457"/>
    </source>
</evidence>
<name>A0A345BP29_9CAUD</name>
<keyword evidence="3" id="KW-0378">Hydrolase</keyword>
<feature type="domain" description="ART-PolyVal-like" evidence="2">
    <location>
        <begin position="2359"/>
        <end position="2481"/>
    </location>
</feature>
<protein>
    <submittedName>
        <fullName evidence="3">RNAP associated protein fused to zincin protease</fullName>
    </submittedName>
</protein>
<feature type="region of interest" description="Disordered" evidence="1">
    <location>
        <begin position="1024"/>
        <end position="1081"/>
    </location>
</feature>
<evidence type="ECO:0000256" key="1">
    <source>
        <dbReference type="SAM" id="MobiDB-lite"/>
    </source>
</evidence>
<feature type="compositionally biased region" description="Low complexity" evidence="1">
    <location>
        <begin position="1988"/>
        <end position="2000"/>
    </location>
</feature>
<dbReference type="GO" id="GO:0006508">
    <property type="term" value="P:proteolysis"/>
    <property type="evidence" value="ECO:0007669"/>
    <property type="project" value="UniProtKB-KW"/>
</dbReference>
<dbReference type="GeneID" id="65114796"/>
<evidence type="ECO:0000313" key="3">
    <source>
        <dbReference type="EMBL" id="AXF52200.1"/>
    </source>
</evidence>
<keyword evidence="4" id="KW-1185">Reference proteome</keyword>
<sequence>MDIDSIFEAGGILVPNPKWSKSKKNTEPRYITVADLDNVKDIIGSAMADVAYRAAATGNQDILGTAEELDKYAKYGLTPNDFENLDKQLIDMQSNWTKVGNALAQTVVSELAIGTVKGFSDLVDLAGSIVGLSDEDYSNPVSKYLEEKQEEFRNYAPIYYDTDKHLTSGGLTDFGWLASNIPSVISSLTLLLPSGGLVKGASMLGKAVGVGARTRQAVRAMSGAKRRLDRAQALKEAGASVKAVEDAARLNRVQKFLTSNSTAKQTALFLENGTTAALSRSIENYQEARQTYNDMYAEASEHFKDDNNYIAFLEANQDKLKQAGVDINNKDEVAKYIATSAADRTFQLDWLNVVFDIIELYALRNAWKGMKNANGDPAKVRRENLNAAKYIGKSPEEIAAIKASRKFKEKAKDWVSDRIHGSKLLIGGQLSEGVEESINYIASEEGMHFGSVMLGKEIGTNKGVWENIFNGFDGRLVNYMQAPELYDSAFWGVMGGVIFQAGGSKLRQLSNKIKSGKSEANEESKSKLPWYSLDELPENKRRIVEIQARATDFNDYKAKLDRINSGEDIYKSTKDNPVIGITEEEKQIARDKLKDEFITKMTLRAMNAGNYDMLRSYLSDENLRKGFIESGMFGSPNENKSRAEIEQEATAYIEDALRRMERVERMYDEELVAIDHASSQIATEKGKFGRRQDLLAEYLQIIATNNVYARLAISNQEKDLNGVNSRIAELRTQFADKLDPNINYENNVRLGILTNTLGELRAQRKKIIESGDNLSNQISVKEIDKRIASIEKDLTDAELMYATEQSLKYIMNDDGSYKVVDTKEAFQYRDSLIVKRGEVAIGSIFFNDNKLFNGVSKRARTVVDDSVFGEFKVLEQDANSTFSRLKTISPELDNLYQRKAAITKSIDFMKNDIARTSDEVKDAAGVLHNTMNEARKNAINTAHDTITELYSKYGQDIREAISYTYYGDKEYYNKSITKLTESEKKRLSDALDVLALTKQHNQSLVGVLEGMFDMVDMINAAKEDVDGESSSTNSQANTDINSSDLNNNTEQVGQSNTKQASGQNGDVSEVTDPQETSNRKPAFYVRFYPGRNANSNKLIGSKKFASPNEGTVAAFDNGDGTYTLDVRNDVKKLNDTRFFGNTKEVDLTRPYEVVRKPIARRNAKGDLEIIQSGELRNTDTLEYQEEQSNLANENVEQNSQQTEQELTNGEQEVTDNGQEQTETTTEQVESTEQTEDNNLPTGEVDNQVSQQNNVSQNITEDVDILIETPNLVDEIRNKALGVFQAAYRANHDVDLDAIAKQIIDEHVKAGNDRATVEAAVNKSKEIIKRLIEKKKNNKPTTMESSIDEVIVEQVNPLTKAYQDAVKEMIHQYAKEFGLERHNGKYYVNLEDLLRFVNTISNDKTTAQFMFESLKSYLTTDDAKSDFIVMDESDLNNSNFINNVNKSVQDRYLERLNINSDQRVDINTIVNSLSDQKDIDAFYKVLDSLNTGDKLTYTVDNGRITIRTKEGKAVGTMPLPKINSSTGAYRTVNDGWVYDILPTNNGEVVSKLKDMFMKWFDAKTPDVKELNDILYEFVYSKPNSERKKELLEKFKNNNEIKLAKLNGFVASNASYEQLINGLYKLWKFKDCPTANVNGMQEINVMVSLERWFKDVLLPSYNGVMALANNPNMEIEISQISEGELIRISDSNTGENALPANKALAGGANPNVHKIAVGNNGSLTTSGMPNQPFVGIDNGRTFVIIPNKSGNNGYVQAYPVDVIDDSLGEDAKNIIKEIHNKINSLLNDYNNDPSEDTFNEIKEFITGLVFNRQSNPNSIFYNLVASDNGNNISITNHATGRKIVIVRGSNKLTITSPEFPAVTINGKSYNQKSISLNEPEAHRHVKELINSLRFNINTHLVSSDNNLGLQLNGILSRNKDGKFNITIGDKTWSYDSFNDFVLKNNLVRLNTKPNESGTSNYSRKGIRSQKGNAVLRIKINSPTSSPVEGNQSANQASTNSAAPTVNASAIPINTQIDTILTSDFKSDNKGLDIAKLVFDEQQLKMFETLGILPKNIIFDATFNTIKGQKHLNARVNTDTNEVTVGTKWVELFKNPNTRKEAIRKLIHEQLHIKLSEKKGYIESAREIYNEFKDYLDKSGVPADAHIRAYLFSSENPQIALEEFLVESLTSKELADYLNGIDADVTKKRGARNLFQKILDFMADLFGWSVREGSLYEKELHTLREVFSSNNNVKTTENVQTETVIEQVEITEAKVESKEEVQENTIIKPLDDTTNNPYGEDFVDDNLYEFDSSVTEEQNSTYSPEMISIKQQAIADGTFMKTPNGNPTNLNERQWLQVRTEAFKNWFGDWINNPSEASKVVDENGEPLVVYHESPSKFNIFDTTAKKHNIHKTDATFFSTEDRKGNGYGENIYECFINIRNMGESIYNENDSPKELRDKETALLEDKKYDGVKLNTFDKFGEEIQYAVKNSNQIKSATSNNGDFSTINDDIRYSSVTEVASNIPSVRSMQDRLTAEQQPKFASLVESAAIQSSCR</sequence>
<dbReference type="RefSeq" id="YP_010097134.1">
    <property type="nucleotide sequence ID" value="NC_055756.1"/>
</dbReference>
<accession>A0A345BP29</accession>
<feature type="region of interest" description="Disordered" evidence="1">
    <location>
        <begin position="1978"/>
        <end position="2000"/>
    </location>
</feature>
<feature type="compositionally biased region" description="Low complexity" evidence="1">
    <location>
        <begin position="1218"/>
        <end position="1231"/>
    </location>
</feature>
<evidence type="ECO:0000259" key="2">
    <source>
        <dbReference type="Pfam" id="PF18760"/>
    </source>
</evidence>
<feature type="compositionally biased region" description="Polar residues" evidence="1">
    <location>
        <begin position="1189"/>
        <end position="1217"/>
    </location>
</feature>
<feature type="region of interest" description="Disordered" evidence="1">
    <location>
        <begin position="1189"/>
        <end position="1250"/>
    </location>
</feature>
<dbReference type="EMBL" id="MH552500">
    <property type="protein sequence ID" value="AXF52200.1"/>
    <property type="molecule type" value="Genomic_DNA"/>
</dbReference>
<organism evidence="3 4">
    <name type="scientific">crAssphage sp. isolate ctcc615</name>
    <dbReference type="NCBI Taxonomy" id="2989853"/>
    <lineage>
        <taxon>Viruses</taxon>
        <taxon>Duplodnaviria</taxon>
        <taxon>Heunggongvirae</taxon>
        <taxon>Uroviricota</taxon>
        <taxon>Caudoviricetes</taxon>
        <taxon>Crassvirales</taxon>
        <taxon>Intestiviridae</taxon>
        <taxon>Obtuvirinae</taxon>
        <taxon>Wotdevirus</taxon>
        <taxon>Wotdevirus murinus</taxon>
    </lineage>
</organism>
<feature type="compositionally biased region" description="Polar residues" evidence="1">
    <location>
        <begin position="1028"/>
        <end position="1076"/>
    </location>
</feature>
<dbReference type="GO" id="GO:0008233">
    <property type="term" value="F:peptidase activity"/>
    <property type="evidence" value="ECO:0007669"/>
    <property type="project" value="UniProtKB-KW"/>
</dbReference>
<dbReference type="Proteomes" id="UP000257457">
    <property type="component" value="Segment"/>
</dbReference>
<dbReference type="Pfam" id="PF18760">
    <property type="entry name" value="ART-PolyVal"/>
    <property type="match status" value="1"/>
</dbReference>
<reference evidence="3 4" key="1">
    <citation type="submission" date="2018-06" db="EMBL/GenBank/DDBJ databases">
        <title>Uncovering a Universe of Circular DNA Viruses in Animal Metagenomes.</title>
        <authorList>
            <person name="Tisza M."/>
            <person name="Buck C."/>
            <person name="Pastrana D."/>
            <person name="Welch N."/>
            <person name="Peretti A."/>
        </authorList>
    </citation>
    <scope>NUCLEOTIDE SEQUENCE [LARGE SCALE GENOMIC DNA]</scope>
    <source>
        <strain evidence="3">Ctcc615</strain>
    </source>
</reference>
<feature type="compositionally biased region" description="Polar residues" evidence="1">
    <location>
        <begin position="1978"/>
        <end position="1987"/>
    </location>
</feature>
<dbReference type="InterPro" id="IPR049522">
    <property type="entry name" value="ART-PolyVal_dom"/>
</dbReference>
<proteinExistence type="predicted"/>